<evidence type="ECO:0008006" key="4">
    <source>
        <dbReference type="Google" id="ProtNLM"/>
    </source>
</evidence>
<gene>
    <name evidence="2" type="ORF">CALVIDRAFT_561275</name>
</gene>
<dbReference type="STRING" id="1330018.A0A167Q4X9"/>
<feature type="transmembrane region" description="Helical" evidence="1">
    <location>
        <begin position="89"/>
        <end position="107"/>
    </location>
</feature>
<keyword evidence="3" id="KW-1185">Reference proteome</keyword>
<name>A0A167Q4X9_CALVF</name>
<dbReference type="EMBL" id="KV417272">
    <property type="protein sequence ID" value="KZO99415.1"/>
    <property type="molecule type" value="Genomic_DNA"/>
</dbReference>
<evidence type="ECO:0000313" key="3">
    <source>
        <dbReference type="Proteomes" id="UP000076738"/>
    </source>
</evidence>
<dbReference type="AlphaFoldDB" id="A0A167Q4X9"/>
<evidence type="ECO:0000256" key="1">
    <source>
        <dbReference type="SAM" id="Phobius"/>
    </source>
</evidence>
<feature type="transmembrane region" description="Helical" evidence="1">
    <location>
        <begin position="53"/>
        <end position="77"/>
    </location>
</feature>
<dbReference type="Proteomes" id="UP000076738">
    <property type="component" value="Unassembled WGS sequence"/>
</dbReference>
<keyword evidence="1" id="KW-0472">Membrane</keyword>
<protein>
    <recommendedName>
        <fullName evidence="4">MARVEL domain-containing protein</fullName>
    </recommendedName>
</protein>
<keyword evidence="1" id="KW-0812">Transmembrane</keyword>
<evidence type="ECO:0000313" key="2">
    <source>
        <dbReference type="EMBL" id="KZO99415.1"/>
    </source>
</evidence>
<reference evidence="2 3" key="1">
    <citation type="journal article" date="2016" name="Mol. Biol. Evol.">
        <title>Comparative Genomics of Early-Diverging Mushroom-Forming Fungi Provides Insights into the Origins of Lignocellulose Decay Capabilities.</title>
        <authorList>
            <person name="Nagy L.G."/>
            <person name="Riley R."/>
            <person name="Tritt A."/>
            <person name="Adam C."/>
            <person name="Daum C."/>
            <person name="Floudas D."/>
            <person name="Sun H."/>
            <person name="Yadav J.S."/>
            <person name="Pangilinan J."/>
            <person name="Larsson K.H."/>
            <person name="Matsuura K."/>
            <person name="Barry K."/>
            <person name="Labutti K."/>
            <person name="Kuo R."/>
            <person name="Ohm R.A."/>
            <person name="Bhattacharya S.S."/>
            <person name="Shirouzu T."/>
            <person name="Yoshinaga Y."/>
            <person name="Martin F.M."/>
            <person name="Grigoriev I.V."/>
            <person name="Hibbett D.S."/>
        </authorList>
    </citation>
    <scope>NUCLEOTIDE SEQUENCE [LARGE SCALE GENOMIC DNA]</scope>
    <source>
        <strain evidence="2 3">TUFC12733</strain>
    </source>
</reference>
<sequence>MSMANPKAAFMVQMPTLKTIRFVAFAILFFFSLIVLSITSSLTQTNYSGASQYGLGIGTSLFTILATVIVLGLEAYAKPMWTSWTAIELSWLFLMVAFWAAIGGLASNDSNYTCNGLCFRYFTGGGYCTNTSYTVCQEFQVVAAFSWMNFVIIVGLFAWTLTVAIVASKRGDKFIWKSPAHSYETHAIYLDAPSPAFNSNPSLAKGKIVDLERARTPSPTPSI</sequence>
<dbReference type="OrthoDB" id="3364107at2759"/>
<organism evidence="2 3">
    <name type="scientific">Calocera viscosa (strain TUFC12733)</name>
    <dbReference type="NCBI Taxonomy" id="1330018"/>
    <lineage>
        <taxon>Eukaryota</taxon>
        <taxon>Fungi</taxon>
        <taxon>Dikarya</taxon>
        <taxon>Basidiomycota</taxon>
        <taxon>Agaricomycotina</taxon>
        <taxon>Dacrymycetes</taxon>
        <taxon>Dacrymycetales</taxon>
        <taxon>Dacrymycetaceae</taxon>
        <taxon>Calocera</taxon>
    </lineage>
</organism>
<feature type="transmembrane region" description="Helical" evidence="1">
    <location>
        <begin position="147"/>
        <end position="167"/>
    </location>
</feature>
<proteinExistence type="predicted"/>
<keyword evidence="1" id="KW-1133">Transmembrane helix</keyword>
<accession>A0A167Q4X9</accession>